<dbReference type="GO" id="GO:0003677">
    <property type="term" value="F:DNA binding"/>
    <property type="evidence" value="ECO:0007669"/>
    <property type="project" value="InterPro"/>
</dbReference>
<dbReference type="GO" id="GO:0006313">
    <property type="term" value="P:DNA transposition"/>
    <property type="evidence" value="ECO:0007669"/>
    <property type="project" value="InterPro"/>
</dbReference>
<reference evidence="2" key="1">
    <citation type="submission" date="2018-06" db="EMBL/GenBank/DDBJ databases">
        <authorList>
            <person name="Zhirakovskaya E."/>
        </authorList>
    </citation>
    <scope>NUCLEOTIDE SEQUENCE</scope>
</reference>
<organism evidence="2">
    <name type="scientific">hydrothermal vent metagenome</name>
    <dbReference type="NCBI Taxonomy" id="652676"/>
    <lineage>
        <taxon>unclassified sequences</taxon>
        <taxon>metagenomes</taxon>
        <taxon>ecological metagenomes</taxon>
    </lineage>
</organism>
<dbReference type="EMBL" id="UOFI01000080">
    <property type="protein sequence ID" value="VAW66486.1"/>
    <property type="molecule type" value="Genomic_DNA"/>
</dbReference>
<sequence>MKNFLKRILAIKISKELLTNEEFKHRHRRKKTDFTRNRALSFELVLVLVLRNSVKSLQLVVNEAMNWFNSEPVTASAYSQARYKFKHTAFIELNEKAVVEPMYASDDYQRFWGYRLLGIDGSKIRLPDTQEVNDEFGNITYSNGDTLQGKHPYALASVMYDVLNRVVLTAELAKAKAYEVDLAIAHLAHTKPQDLLIMDRNYPSYRMLAELAHHERDFVIRCSAASYKEARQMLKGQGKDSQIVTLKPHSKHKEALREKGLSQSLRVRFVRVQLSTGEYEVLITSLTNEDKYPSDQFKALYSLRWGIETFYGVLKTRLELENFTGTGVEAVKQDFFSTLYISGLESLLVEPAQDLLDQKKTKHVQKVNRAVSFNAIKDQAFALLFLSDLDNKVLLERLTLLFQKNPCLERKHRNPPRVKTPDRRLLNFHKRQKKRCF</sequence>
<evidence type="ECO:0000259" key="1">
    <source>
        <dbReference type="Pfam" id="PF01609"/>
    </source>
</evidence>
<accession>A0A3B0YDT0</accession>
<dbReference type="InterPro" id="IPR012337">
    <property type="entry name" value="RNaseH-like_sf"/>
</dbReference>
<dbReference type="NCBIfam" id="NF033592">
    <property type="entry name" value="transpos_IS4_1"/>
    <property type="match status" value="1"/>
</dbReference>
<feature type="domain" description="Transposase IS4-like" evidence="1">
    <location>
        <begin position="113"/>
        <end position="337"/>
    </location>
</feature>
<evidence type="ECO:0000313" key="2">
    <source>
        <dbReference type="EMBL" id="VAW66486.1"/>
    </source>
</evidence>
<proteinExistence type="predicted"/>
<protein>
    <submittedName>
        <fullName evidence="2">Mobile element protein</fullName>
    </submittedName>
</protein>
<dbReference type="Gene3D" id="3.90.350.10">
    <property type="entry name" value="Transposase Inhibitor Protein From Tn5, Chain A, domain 1"/>
    <property type="match status" value="1"/>
</dbReference>
<name>A0A3B0YDT0_9ZZZZ</name>
<gene>
    <name evidence="2" type="ORF">MNBD_GAMMA09-1233</name>
</gene>
<dbReference type="PANTHER" id="PTHR37529:SF1">
    <property type="entry name" value="TRANSPOSASE INSG FOR INSERTION SEQUENCE ELEMENT IS4-RELATED"/>
    <property type="match status" value="1"/>
</dbReference>
<dbReference type="AlphaFoldDB" id="A0A3B0YDT0"/>
<dbReference type="Pfam" id="PF01609">
    <property type="entry name" value="DDE_Tnp_1"/>
    <property type="match status" value="1"/>
</dbReference>
<dbReference type="PANTHER" id="PTHR37529">
    <property type="entry name" value="TRANSPOSASE INSG FOR INSERTION SEQUENCE ELEMENT IS4-RELATED"/>
    <property type="match status" value="1"/>
</dbReference>
<dbReference type="InterPro" id="IPR047952">
    <property type="entry name" value="Transpos_IS4"/>
</dbReference>
<dbReference type="GO" id="GO:0004803">
    <property type="term" value="F:transposase activity"/>
    <property type="evidence" value="ECO:0007669"/>
    <property type="project" value="InterPro"/>
</dbReference>
<dbReference type="InterPro" id="IPR002559">
    <property type="entry name" value="Transposase_11"/>
</dbReference>
<dbReference type="SUPFAM" id="SSF53098">
    <property type="entry name" value="Ribonuclease H-like"/>
    <property type="match status" value="1"/>
</dbReference>